<evidence type="ECO:0000313" key="2">
    <source>
        <dbReference type="Proteomes" id="UP000465778"/>
    </source>
</evidence>
<dbReference type="InterPro" id="IPR036868">
    <property type="entry name" value="TusA-like_sf"/>
</dbReference>
<comment type="caution">
    <text evidence="1">The sequence shown here is derived from an EMBL/GenBank/DDBJ whole genome shotgun (WGS) entry which is preliminary data.</text>
</comment>
<dbReference type="SUPFAM" id="SSF64307">
    <property type="entry name" value="SirA-like"/>
    <property type="match status" value="1"/>
</dbReference>
<organism evidence="1 2">
    <name type="scientific">Cytobacillus firmus</name>
    <name type="common">Bacillus firmus</name>
    <dbReference type="NCBI Taxonomy" id="1399"/>
    <lineage>
        <taxon>Bacteria</taxon>
        <taxon>Bacillati</taxon>
        <taxon>Bacillota</taxon>
        <taxon>Bacilli</taxon>
        <taxon>Bacillales</taxon>
        <taxon>Bacillaceae</taxon>
        <taxon>Cytobacillus</taxon>
    </lineage>
</organism>
<dbReference type="Proteomes" id="UP000465778">
    <property type="component" value="Unassembled WGS sequence"/>
</dbReference>
<dbReference type="InterPro" id="IPR018720">
    <property type="entry name" value="DUF2249"/>
</dbReference>
<sequence length="68" mass="7862">MKLDNRGLEPPQPMMRTLAALEDLPEGETLSIINDRRPMFLYEQLDEMGCRHVTSELENGSFLIEIKK</sequence>
<dbReference type="EMBL" id="VDEM01000001">
    <property type="protein sequence ID" value="KAF0826012.1"/>
    <property type="molecule type" value="Genomic_DNA"/>
</dbReference>
<dbReference type="OrthoDB" id="14248at2"/>
<proteinExistence type="predicted"/>
<dbReference type="AlphaFoldDB" id="A0A0J5WCD6"/>
<protein>
    <submittedName>
        <fullName evidence="1">Putative UPF0033 protein</fullName>
    </submittedName>
</protein>
<name>A0A0J5WCD6_CYTFI</name>
<dbReference type="RefSeq" id="WP_048007880.1">
    <property type="nucleotide sequence ID" value="NZ_CP098323.1"/>
</dbReference>
<evidence type="ECO:0000313" key="1">
    <source>
        <dbReference type="EMBL" id="KAF0826012.1"/>
    </source>
</evidence>
<gene>
    <name evidence="1" type="ORF">KIS1582_0151</name>
</gene>
<dbReference type="CDD" id="cd00291">
    <property type="entry name" value="SirA_YedF_YeeD"/>
    <property type="match status" value="1"/>
</dbReference>
<reference evidence="1 2" key="1">
    <citation type="journal article" date="2020" name="G3 (Bethesda)">
        <title>Whole Genome Sequencing and Comparative Genomics of Two Nematicidal Bacillus Strains Reveals a Wide Range of Possible Virulence Factors.</title>
        <authorList>
            <person name="Susic N."/>
            <person name="Janezic S."/>
            <person name="Rupnik M."/>
            <person name="Geric Stare B."/>
        </authorList>
    </citation>
    <scope>NUCLEOTIDE SEQUENCE [LARGE SCALE GENOMIC DNA]</scope>
    <source>
        <strain evidence="1 2">I-1582</strain>
    </source>
</reference>
<dbReference type="Gene3D" id="3.30.110.40">
    <property type="entry name" value="TusA-like domain"/>
    <property type="match status" value="1"/>
</dbReference>
<dbReference type="Pfam" id="PF10006">
    <property type="entry name" value="DUF2249"/>
    <property type="match status" value="1"/>
</dbReference>
<accession>A0A0J5WCD6</accession>